<dbReference type="PANTHER" id="PTHR43211:SF1">
    <property type="entry name" value="BLL6422 PROTEIN"/>
    <property type="match status" value="1"/>
</dbReference>
<evidence type="ECO:0000259" key="1">
    <source>
        <dbReference type="Pfam" id="PF01557"/>
    </source>
</evidence>
<gene>
    <name evidence="2" type="ORF">SAMN05660209_01430</name>
</gene>
<accession>A0A1H3F1C7</accession>
<dbReference type="Pfam" id="PF01557">
    <property type="entry name" value="FAA_hydrolase"/>
    <property type="match status" value="1"/>
</dbReference>
<dbReference type="GO" id="GO:0003824">
    <property type="term" value="F:catalytic activity"/>
    <property type="evidence" value="ECO:0007669"/>
    <property type="project" value="InterPro"/>
</dbReference>
<protein>
    <submittedName>
        <fullName evidence="2">2-keto-4-pentenoate hydratase/2-oxohepta-3-ene-1,7-dioic acid hydratase (Catechol pathway)</fullName>
    </submittedName>
</protein>
<dbReference type="AlphaFoldDB" id="A0A1H3F1C7"/>
<dbReference type="PANTHER" id="PTHR43211">
    <property type="entry name" value="FUMARYLACETOACETATE HYDROLASE"/>
    <property type="match status" value="1"/>
</dbReference>
<keyword evidence="3" id="KW-1185">Reference proteome</keyword>
<dbReference type="InterPro" id="IPR011234">
    <property type="entry name" value="Fumarylacetoacetase-like_C"/>
</dbReference>
<dbReference type="InterPro" id="IPR036663">
    <property type="entry name" value="Fumarylacetoacetase_C_sf"/>
</dbReference>
<evidence type="ECO:0000313" key="2">
    <source>
        <dbReference type="EMBL" id="SDX84009.1"/>
    </source>
</evidence>
<dbReference type="RefSeq" id="WP_091152905.1">
    <property type="nucleotide sequence ID" value="NZ_FNOT01000003.1"/>
</dbReference>
<dbReference type="Proteomes" id="UP000198921">
    <property type="component" value="Unassembled WGS sequence"/>
</dbReference>
<organism evidence="2 3">
    <name type="scientific">Geodermatophilus africanus</name>
    <dbReference type="NCBI Taxonomy" id="1137993"/>
    <lineage>
        <taxon>Bacteria</taxon>
        <taxon>Bacillati</taxon>
        <taxon>Actinomycetota</taxon>
        <taxon>Actinomycetes</taxon>
        <taxon>Geodermatophilales</taxon>
        <taxon>Geodermatophilaceae</taxon>
        <taxon>Geodermatophilus</taxon>
    </lineage>
</organism>
<dbReference type="STRING" id="1137993.SAMN05660209_01430"/>
<evidence type="ECO:0000313" key="3">
    <source>
        <dbReference type="Proteomes" id="UP000198921"/>
    </source>
</evidence>
<dbReference type="EMBL" id="FNOT01000003">
    <property type="protein sequence ID" value="SDX84009.1"/>
    <property type="molecule type" value="Genomic_DNA"/>
</dbReference>
<dbReference type="SUPFAM" id="SSF56529">
    <property type="entry name" value="FAH"/>
    <property type="match status" value="1"/>
</dbReference>
<dbReference type="Gene3D" id="3.90.850.10">
    <property type="entry name" value="Fumarylacetoacetase-like, C-terminal domain"/>
    <property type="match status" value="1"/>
</dbReference>
<reference evidence="3" key="1">
    <citation type="submission" date="2016-10" db="EMBL/GenBank/DDBJ databases">
        <authorList>
            <person name="Varghese N."/>
            <person name="Submissions S."/>
        </authorList>
    </citation>
    <scope>NUCLEOTIDE SEQUENCE [LARGE SCALE GENOMIC DNA]</scope>
    <source>
        <strain evidence="3">DSM 45422</strain>
    </source>
</reference>
<dbReference type="OrthoDB" id="2273115at2"/>
<sequence>MRWTTYVSPSDGREHPAVLVDGRLHGLRTASRLLDLLGDDGEALARAAEQARADPLDVVPEAEAQLLAPIPVPPSVRDFYAFETHVRTYREANGQQMDPDWYELPVFYFQNPAAVRSARADVPVPPGCVAYDFELEFAAVVGRTGANLAPDEAERHIAGYLLFCDWSARDLQAREVRHSLGPVKGKDTATSLGPWLVTPDELEPRRSGRAFDLEMRASVNGQPYSKGNAGDLYWSFGQMISYASRGTEARTGDVIASGTVGTGCILELSTVHGSEQYPWLRPGDEVRLEAELLGAITARITEPPPLHPLR</sequence>
<name>A0A1H3F1C7_9ACTN</name>
<feature type="domain" description="Fumarylacetoacetase-like C-terminal" evidence="1">
    <location>
        <begin position="76"/>
        <end position="300"/>
    </location>
</feature>
<proteinExistence type="predicted"/>